<comment type="caution">
    <text evidence="2">The sequence shown here is derived from an EMBL/GenBank/DDBJ whole genome shotgun (WGS) entry which is preliminary data.</text>
</comment>
<keyword evidence="1" id="KW-0732">Signal</keyword>
<dbReference type="EMBL" id="JBHSJB010000023">
    <property type="protein sequence ID" value="MFC5056623.1"/>
    <property type="molecule type" value="Genomic_DNA"/>
</dbReference>
<feature type="signal peptide" evidence="1">
    <location>
        <begin position="1"/>
        <end position="24"/>
    </location>
</feature>
<evidence type="ECO:0000256" key="1">
    <source>
        <dbReference type="SAM" id="SignalP"/>
    </source>
</evidence>
<keyword evidence="3" id="KW-1185">Reference proteome</keyword>
<sequence>MRKLMCALVVAAAAAVMVAVPAAAEVSRAAVTCGTGVPVATTGGYRVLLNCSGVGYVSGAGTTAADADTRARALANTSAATGRACTTGAVNTTTGGYLAVVECGGLPWVFGRGTTLTDAAYLAHLQATDAMSRGKVCSTVGSNTTPGGYLAVIECTGMDWLIGRGTTLTEAASFARALAVDALASGRPCSSRASLATTGGFQTDLECRTFTGSLPVLAVGTTLTDAASESRVLAINSLATGRVCSTAGNVAVAGGYRVTLSCTSGSWVFGEGPTLSEAARVARGNAY</sequence>
<proteinExistence type="predicted"/>
<gene>
    <name evidence="2" type="ORF">ACFPFM_23095</name>
</gene>
<dbReference type="Proteomes" id="UP001595833">
    <property type="component" value="Unassembled WGS sequence"/>
</dbReference>
<reference evidence="3" key="1">
    <citation type="journal article" date="2019" name="Int. J. Syst. Evol. Microbiol.">
        <title>The Global Catalogue of Microorganisms (GCM) 10K type strain sequencing project: providing services to taxonomists for standard genome sequencing and annotation.</title>
        <authorList>
            <consortium name="The Broad Institute Genomics Platform"/>
            <consortium name="The Broad Institute Genome Sequencing Center for Infectious Disease"/>
            <person name="Wu L."/>
            <person name="Ma J."/>
        </authorList>
    </citation>
    <scope>NUCLEOTIDE SEQUENCE [LARGE SCALE GENOMIC DNA]</scope>
    <source>
        <strain evidence="3">KCTC 12848</strain>
    </source>
</reference>
<dbReference type="RefSeq" id="WP_344034363.1">
    <property type="nucleotide sequence ID" value="NZ_BAAAKE010000001.1"/>
</dbReference>
<organism evidence="2 3">
    <name type="scientific">Saccharothrix xinjiangensis</name>
    <dbReference type="NCBI Taxonomy" id="204798"/>
    <lineage>
        <taxon>Bacteria</taxon>
        <taxon>Bacillati</taxon>
        <taxon>Actinomycetota</taxon>
        <taxon>Actinomycetes</taxon>
        <taxon>Pseudonocardiales</taxon>
        <taxon>Pseudonocardiaceae</taxon>
        <taxon>Saccharothrix</taxon>
    </lineage>
</organism>
<feature type="chain" id="PRO_5045810155" evidence="1">
    <location>
        <begin position="25"/>
        <end position="287"/>
    </location>
</feature>
<evidence type="ECO:0000313" key="3">
    <source>
        <dbReference type="Proteomes" id="UP001595833"/>
    </source>
</evidence>
<evidence type="ECO:0000313" key="2">
    <source>
        <dbReference type="EMBL" id="MFC5056623.1"/>
    </source>
</evidence>
<accession>A0ABV9Y2X0</accession>
<protein>
    <submittedName>
        <fullName evidence="2">Uncharacterized protein</fullName>
    </submittedName>
</protein>
<name>A0ABV9Y2X0_9PSEU</name>